<reference evidence="4" key="1">
    <citation type="submission" date="2021-05" db="EMBL/GenBank/DDBJ databases">
        <authorList>
            <person name="Pietrasiak N."/>
            <person name="Ward R."/>
            <person name="Stajich J.E."/>
            <person name="Kurbessoian T."/>
        </authorList>
    </citation>
    <scope>NUCLEOTIDE SEQUENCE</scope>
    <source>
        <strain evidence="4">GSE-NOS-MK-12-04C</strain>
    </source>
</reference>
<evidence type="ECO:0000256" key="2">
    <source>
        <dbReference type="SAM" id="MobiDB-lite"/>
    </source>
</evidence>
<organism evidence="4 5">
    <name type="scientific">Cyanomargarita calcarea GSE-NOS-MK-12-04C</name>
    <dbReference type="NCBI Taxonomy" id="2839659"/>
    <lineage>
        <taxon>Bacteria</taxon>
        <taxon>Bacillati</taxon>
        <taxon>Cyanobacteriota</taxon>
        <taxon>Cyanophyceae</taxon>
        <taxon>Nostocales</taxon>
        <taxon>Cyanomargaritaceae</taxon>
        <taxon>Cyanomargarita</taxon>
    </lineage>
</organism>
<evidence type="ECO:0000256" key="3">
    <source>
        <dbReference type="SAM" id="Phobius"/>
    </source>
</evidence>
<evidence type="ECO:0000313" key="4">
    <source>
        <dbReference type="EMBL" id="MBW4671245.1"/>
    </source>
</evidence>
<evidence type="ECO:0000313" key="5">
    <source>
        <dbReference type="Proteomes" id="UP000729701"/>
    </source>
</evidence>
<accession>A0A951QV07</accession>
<feature type="region of interest" description="Disordered" evidence="2">
    <location>
        <begin position="383"/>
        <end position="407"/>
    </location>
</feature>
<evidence type="ECO:0000256" key="1">
    <source>
        <dbReference type="SAM" id="Coils"/>
    </source>
</evidence>
<name>A0A951QV07_9CYAN</name>
<protein>
    <submittedName>
        <fullName evidence="4">Uncharacterized protein</fullName>
    </submittedName>
</protein>
<keyword evidence="3" id="KW-1133">Transmembrane helix</keyword>
<reference evidence="4" key="2">
    <citation type="journal article" date="2022" name="Microbiol. Resour. Announc.">
        <title>Metagenome Sequencing to Explore Phylogenomics of Terrestrial Cyanobacteria.</title>
        <authorList>
            <person name="Ward R.D."/>
            <person name="Stajich J.E."/>
            <person name="Johansen J.R."/>
            <person name="Huntemann M."/>
            <person name="Clum A."/>
            <person name="Foster B."/>
            <person name="Foster B."/>
            <person name="Roux S."/>
            <person name="Palaniappan K."/>
            <person name="Varghese N."/>
            <person name="Mukherjee S."/>
            <person name="Reddy T.B.K."/>
            <person name="Daum C."/>
            <person name="Copeland A."/>
            <person name="Chen I.A."/>
            <person name="Ivanova N.N."/>
            <person name="Kyrpides N.C."/>
            <person name="Shapiro N."/>
            <person name="Eloe-Fadrosh E.A."/>
            <person name="Pietrasiak N."/>
        </authorList>
    </citation>
    <scope>NUCLEOTIDE SEQUENCE</scope>
    <source>
        <strain evidence="4">GSE-NOS-MK-12-04C</strain>
    </source>
</reference>
<dbReference type="AlphaFoldDB" id="A0A951QV07"/>
<feature type="coiled-coil region" evidence="1">
    <location>
        <begin position="236"/>
        <end position="341"/>
    </location>
</feature>
<sequence length="407" mass="46555">MTSEMKQALWINPSKFAVELTFTTNPQDVNSCDSDISERGLTECWVKFPEFLLNACRDFQQTPEGAKFLDLLADMTRGYFDPEVIYWTISEHQANPFKLVASRRCITSAFGVTKINNKYITAISVPQENEVYVWFIIITHDNLLETSLDIAYIFLYDIGILINGVLSNICHACNDLIIFIGSIIQKFIDCLSVLFILILTIIGGLIMPLNLKTEPRDRPISQFRAFNLIYRILDFLQEISQKLTDLEEVNDKLTRLDENVAYLNSSSEIIMQNINEIHNASLMDRYEEIIRENQNLENIQNILQKQLEMKDKIIARQKEYIEKLADEIEQASKIISSKQGDNKKSTTEQLTELFQSLKDIPGQTTNFISQVTNDLRESNLKGILNLGGTHSGNQKGNEHNSQPPNQT</sequence>
<keyword evidence="1" id="KW-0175">Coiled coil</keyword>
<gene>
    <name evidence="4" type="ORF">KME60_28440</name>
</gene>
<feature type="compositionally biased region" description="Polar residues" evidence="2">
    <location>
        <begin position="391"/>
        <end position="407"/>
    </location>
</feature>
<dbReference type="Proteomes" id="UP000729701">
    <property type="component" value="Unassembled WGS sequence"/>
</dbReference>
<keyword evidence="3" id="KW-0472">Membrane</keyword>
<feature type="transmembrane region" description="Helical" evidence="3">
    <location>
        <begin position="191"/>
        <end position="211"/>
    </location>
</feature>
<dbReference type="EMBL" id="JAHHGZ010000041">
    <property type="protein sequence ID" value="MBW4671245.1"/>
    <property type="molecule type" value="Genomic_DNA"/>
</dbReference>
<keyword evidence="3" id="KW-0812">Transmembrane</keyword>
<comment type="caution">
    <text evidence="4">The sequence shown here is derived from an EMBL/GenBank/DDBJ whole genome shotgun (WGS) entry which is preliminary data.</text>
</comment>
<proteinExistence type="predicted"/>